<keyword evidence="2" id="KW-1185">Reference proteome</keyword>
<dbReference type="Proteomes" id="UP001060085">
    <property type="component" value="Linkage Group LG04"/>
</dbReference>
<dbReference type="EMBL" id="CM044704">
    <property type="protein sequence ID" value="KAI5669104.1"/>
    <property type="molecule type" value="Genomic_DNA"/>
</dbReference>
<organism evidence="1 2">
    <name type="scientific">Catharanthus roseus</name>
    <name type="common">Madagascar periwinkle</name>
    <name type="synonym">Vinca rosea</name>
    <dbReference type="NCBI Taxonomy" id="4058"/>
    <lineage>
        <taxon>Eukaryota</taxon>
        <taxon>Viridiplantae</taxon>
        <taxon>Streptophyta</taxon>
        <taxon>Embryophyta</taxon>
        <taxon>Tracheophyta</taxon>
        <taxon>Spermatophyta</taxon>
        <taxon>Magnoliopsida</taxon>
        <taxon>eudicotyledons</taxon>
        <taxon>Gunneridae</taxon>
        <taxon>Pentapetalae</taxon>
        <taxon>asterids</taxon>
        <taxon>lamiids</taxon>
        <taxon>Gentianales</taxon>
        <taxon>Apocynaceae</taxon>
        <taxon>Rauvolfioideae</taxon>
        <taxon>Vinceae</taxon>
        <taxon>Catharanthinae</taxon>
        <taxon>Catharanthus</taxon>
    </lineage>
</organism>
<evidence type="ECO:0000313" key="2">
    <source>
        <dbReference type="Proteomes" id="UP001060085"/>
    </source>
</evidence>
<accession>A0ACC0B8Z3</accession>
<gene>
    <name evidence="1" type="ORF">M9H77_18957</name>
</gene>
<name>A0ACC0B8Z3_CATRO</name>
<proteinExistence type="predicted"/>
<sequence>MGDRKGKDRGWIRGKGKGKDSETNGARNAPWTGIVTKLTQRMNTYDFRSSIRNERRSGGTCRTTYWITPVWHEVPDAESAPMPLAMPCLVPGSGVPVKGTSAYPRRGGWHYWQRPSGENAASAKHGRPAPGEHRGGKGAWTVEETGEANGAKLLEKGLWSGLKGNLVERPAGTHPTRGTKKLIEYKTYLQTYLILIIQRAIAGRTLLKATTSLITLRLPFYQSY</sequence>
<reference evidence="2" key="1">
    <citation type="journal article" date="2023" name="Nat. Plants">
        <title>Single-cell RNA sequencing provides a high-resolution roadmap for understanding the multicellular compartmentation of specialized metabolism.</title>
        <authorList>
            <person name="Sun S."/>
            <person name="Shen X."/>
            <person name="Li Y."/>
            <person name="Li Y."/>
            <person name="Wang S."/>
            <person name="Li R."/>
            <person name="Zhang H."/>
            <person name="Shen G."/>
            <person name="Guo B."/>
            <person name="Wei J."/>
            <person name="Xu J."/>
            <person name="St-Pierre B."/>
            <person name="Chen S."/>
            <person name="Sun C."/>
        </authorList>
    </citation>
    <scope>NUCLEOTIDE SEQUENCE [LARGE SCALE GENOMIC DNA]</scope>
</reference>
<protein>
    <submittedName>
        <fullName evidence="1">Uncharacterized protein</fullName>
    </submittedName>
</protein>
<comment type="caution">
    <text evidence="1">The sequence shown here is derived from an EMBL/GenBank/DDBJ whole genome shotgun (WGS) entry which is preliminary data.</text>
</comment>
<evidence type="ECO:0000313" key="1">
    <source>
        <dbReference type="EMBL" id="KAI5669104.1"/>
    </source>
</evidence>